<feature type="region of interest" description="Disordered" evidence="1">
    <location>
        <begin position="128"/>
        <end position="190"/>
    </location>
</feature>
<evidence type="ECO:0000313" key="3">
    <source>
        <dbReference type="Proteomes" id="UP000521943"/>
    </source>
</evidence>
<proteinExistence type="predicted"/>
<accession>A0A8H6HMT3</accession>
<reference evidence="2 3" key="1">
    <citation type="submission" date="2020-07" db="EMBL/GenBank/DDBJ databases">
        <title>Comparative genomics of pyrophilous fungi reveals a link between fire events and developmental genes.</title>
        <authorList>
            <consortium name="DOE Joint Genome Institute"/>
            <person name="Steindorff A.S."/>
            <person name="Carver A."/>
            <person name="Calhoun S."/>
            <person name="Stillman K."/>
            <person name="Liu H."/>
            <person name="Lipzen A."/>
            <person name="Pangilinan J."/>
            <person name="Labutti K."/>
            <person name="Bruns T.D."/>
            <person name="Grigoriev I.V."/>
        </authorList>
    </citation>
    <scope>NUCLEOTIDE SEQUENCE [LARGE SCALE GENOMIC DNA]</scope>
    <source>
        <strain evidence="2 3">CBS 144469</strain>
    </source>
</reference>
<gene>
    <name evidence="2" type="ORF">DFP72DRAFT_912024</name>
</gene>
<comment type="caution">
    <text evidence="2">The sequence shown here is derived from an EMBL/GenBank/DDBJ whole genome shotgun (WGS) entry which is preliminary data.</text>
</comment>
<feature type="region of interest" description="Disordered" evidence="1">
    <location>
        <begin position="258"/>
        <end position="309"/>
    </location>
</feature>
<organism evidence="2 3">
    <name type="scientific">Ephemerocybe angulata</name>
    <dbReference type="NCBI Taxonomy" id="980116"/>
    <lineage>
        <taxon>Eukaryota</taxon>
        <taxon>Fungi</taxon>
        <taxon>Dikarya</taxon>
        <taxon>Basidiomycota</taxon>
        <taxon>Agaricomycotina</taxon>
        <taxon>Agaricomycetes</taxon>
        <taxon>Agaricomycetidae</taxon>
        <taxon>Agaricales</taxon>
        <taxon>Agaricineae</taxon>
        <taxon>Psathyrellaceae</taxon>
        <taxon>Ephemerocybe</taxon>
    </lineage>
</organism>
<feature type="compositionally biased region" description="Acidic residues" evidence="1">
    <location>
        <begin position="361"/>
        <end position="370"/>
    </location>
</feature>
<dbReference type="AlphaFoldDB" id="A0A8H6HMT3"/>
<evidence type="ECO:0000313" key="2">
    <source>
        <dbReference type="EMBL" id="KAF6749919.1"/>
    </source>
</evidence>
<feature type="region of interest" description="Disordered" evidence="1">
    <location>
        <begin position="415"/>
        <end position="447"/>
    </location>
</feature>
<dbReference type="EMBL" id="JACGCI010000060">
    <property type="protein sequence ID" value="KAF6749919.1"/>
    <property type="molecule type" value="Genomic_DNA"/>
</dbReference>
<evidence type="ECO:0000256" key="1">
    <source>
        <dbReference type="SAM" id="MobiDB-lite"/>
    </source>
</evidence>
<sequence>MPLTSTPAQDANNSGTFLGAVEELEFPDMCLEAATIPIFLEKIPSFPAARTERAEFFALHAMNLEIFAHGFRKFRSIADEHQRLNQPEASTYYANLPHEYLRMEAYLIEFGYLEPRDDATSYSALASPVRAKQHHGDGPPTQPNSPVSIPRFELTVTSPSGSTLSTAKGSPGKSKSTTPERSPAKISGLGRKTAKSLIGLFRKVKVDAKAEFQTEDWSESKLAQKTFNGPDEFGCLPSDADFEDDEDTIKASKVNGKGKGVVTEDDQEPNPFIDADNGLGLRRQDSAGAGSSGLGLRRQTSIEATESSGSNMDHLLALSRMVRTPFHQLSRDSFLTCYHPQRMMRLGLSRPEMSTSKTAAEGEDDDDEDPFNVPISSVPSFGTLRGISGRSYSTIEVGEEEPVRRDLFNSTRFFESAEDNIDEEDEAQTSAEAGAERYLPTIVEEEY</sequence>
<dbReference type="Proteomes" id="UP000521943">
    <property type="component" value="Unassembled WGS sequence"/>
</dbReference>
<feature type="compositionally biased region" description="Acidic residues" evidence="1">
    <location>
        <begin position="416"/>
        <end position="427"/>
    </location>
</feature>
<keyword evidence="3" id="KW-1185">Reference proteome</keyword>
<name>A0A8H6HMT3_9AGAR</name>
<protein>
    <submittedName>
        <fullName evidence="2">Uncharacterized protein</fullName>
    </submittedName>
</protein>
<feature type="compositionally biased region" description="Polar residues" evidence="1">
    <location>
        <begin position="298"/>
        <end position="309"/>
    </location>
</feature>
<feature type="compositionally biased region" description="Polar residues" evidence="1">
    <location>
        <begin position="155"/>
        <end position="180"/>
    </location>
</feature>
<feature type="region of interest" description="Disordered" evidence="1">
    <location>
        <begin position="349"/>
        <end position="372"/>
    </location>
</feature>